<dbReference type="Pfam" id="PF13499">
    <property type="entry name" value="EF-hand_7"/>
    <property type="match status" value="2"/>
</dbReference>
<feature type="compositionally biased region" description="Basic and acidic residues" evidence="8">
    <location>
        <begin position="7"/>
        <end position="17"/>
    </location>
</feature>
<comment type="similarity">
    <text evidence="7">Belongs to the protein kinase superfamily. Ser/Thr protein kinase family. CDPK subfamily.</text>
</comment>
<dbReference type="OMA" id="HELSFRS"/>
<feature type="compositionally biased region" description="Polar residues" evidence="8">
    <location>
        <begin position="18"/>
        <end position="27"/>
    </location>
</feature>
<sequence>MGCVSPKDQKKSIDIKTSRTSSARQPVQQTVSSPCVFEETENLETDYILHKLDPLTTQRSYIMKGVSKQNSISRIVRIYNCDNIRSEQQLQEFQENINILFQLKHLNVQSTLSYYCNKKKISLIGEYLDGGNMLSKLDEFSQMQQFVMIEIFCQIMAGLQYLHENQITHGDIRLEHIMFTNKSLEKIKLVDFGISNSLKSQCTNWKPTTTMHELSFRSPESLKGQTSMKSDIWSCGCLLYFFLTSHMPFQANNLQSLKNLILRGVPNFEGQEWNSINPALKLLISKMLHPNPQQRPSAQQVLNNNVFVGRARILKNPNKTLQRHMREFKISSQLSTAMLIYIAENLMSEQDKRKLMDEFMKFDLNNDGLLTKEELLSVYSRTLPHDRALKEVNNIFKKIDVNGSGKIDYQEFVIATIDQKKYFNKEKLMMIFQQIDSDHSGYLNKEELKRLLRDMSIPIKKYEQLSKQLDQNGDGQINQEEFIGMILQI</sequence>
<accession>A0A8S1L7G3</accession>
<feature type="region of interest" description="Disordered" evidence="8">
    <location>
        <begin position="1"/>
        <end position="27"/>
    </location>
</feature>
<dbReference type="GO" id="GO:0004674">
    <property type="term" value="F:protein serine/threonine kinase activity"/>
    <property type="evidence" value="ECO:0007669"/>
    <property type="project" value="UniProtKB-KW"/>
</dbReference>
<keyword evidence="3" id="KW-0808">Transferase</keyword>
<dbReference type="InterPro" id="IPR002048">
    <property type="entry name" value="EF_hand_dom"/>
</dbReference>
<dbReference type="InterPro" id="IPR018247">
    <property type="entry name" value="EF_Hand_1_Ca_BS"/>
</dbReference>
<evidence type="ECO:0000256" key="7">
    <source>
        <dbReference type="ARBA" id="ARBA00024334"/>
    </source>
</evidence>
<dbReference type="AlphaFoldDB" id="A0A8S1L7G3"/>
<evidence type="ECO:0000313" key="11">
    <source>
        <dbReference type="EMBL" id="CAD8062641.1"/>
    </source>
</evidence>
<dbReference type="Pfam" id="PF00069">
    <property type="entry name" value="Pkinase"/>
    <property type="match status" value="1"/>
</dbReference>
<evidence type="ECO:0000256" key="4">
    <source>
        <dbReference type="ARBA" id="ARBA00022741"/>
    </source>
</evidence>
<keyword evidence="2" id="KW-0723">Serine/threonine-protein kinase</keyword>
<evidence type="ECO:0000256" key="3">
    <source>
        <dbReference type="ARBA" id="ARBA00022679"/>
    </source>
</evidence>
<feature type="domain" description="EF-hand" evidence="10">
    <location>
        <begin position="350"/>
        <end position="385"/>
    </location>
</feature>
<organism evidence="11 12">
    <name type="scientific">Paramecium primaurelia</name>
    <dbReference type="NCBI Taxonomy" id="5886"/>
    <lineage>
        <taxon>Eukaryota</taxon>
        <taxon>Sar</taxon>
        <taxon>Alveolata</taxon>
        <taxon>Ciliophora</taxon>
        <taxon>Intramacronucleata</taxon>
        <taxon>Oligohymenophorea</taxon>
        <taxon>Peniculida</taxon>
        <taxon>Parameciidae</taxon>
        <taxon>Paramecium</taxon>
    </lineage>
</organism>
<feature type="domain" description="EF-hand" evidence="10">
    <location>
        <begin position="467"/>
        <end position="489"/>
    </location>
</feature>
<evidence type="ECO:0008006" key="13">
    <source>
        <dbReference type="Google" id="ProtNLM"/>
    </source>
</evidence>
<proteinExistence type="inferred from homology"/>
<dbReference type="SMART" id="SM00054">
    <property type="entry name" value="EFh"/>
    <property type="match status" value="4"/>
</dbReference>
<dbReference type="FunFam" id="1.10.510.10:FF:001865">
    <property type="entry name" value="Uncharacterized protein"/>
    <property type="match status" value="1"/>
</dbReference>
<keyword evidence="4" id="KW-0547">Nucleotide-binding</keyword>
<evidence type="ECO:0000256" key="5">
    <source>
        <dbReference type="ARBA" id="ARBA00022777"/>
    </source>
</evidence>
<reference evidence="11" key="1">
    <citation type="submission" date="2021-01" db="EMBL/GenBank/DDBJ databases">
        <authorList>
            <consortium name="Genoscope - CEA"/>
            <person name="William W."/>
        </authorList>
    </citation>
    <scope>NUCLEOTIDE SEQUENCE</scope>
</reference>
<dbReference type="GO" id="GO:0005509">
    <property type="term" value="F:calcium ion binding"/>
    <property type="evidence" value="ECO:0007669"/>
    <property type="project" value="InterPro"/>
</dbReference>
<evidence type="ECO:0000256" key="8">
    <source>
        <dbReference type="SAM" id="MobiDB-lite"/>
    </source>
</evidence>
<dbReference type="Proteomes" id="UP000688137">
    <property type="component" value="Unassembled WGS sequence"/>
</dbReference>
<dbReference type="PROSITE" id="PS00018">
    <property type="entry name" value="EF_HAND_1"/>
    <property type="match status" value="4"/>
</dbReference>
<feature type="domain" description="EF-hand" evidence="10">
    <location>
        <begin position="387"/>
        <end position="422"/>
    </location>
</feature>
<keyword evidence="6" id="KW-0067">ATP-binding</keyword>
<feature type="domain" description="EF-hand" evidence="10">
    <location>
        <begin position="423"/>
        <end position="458"/>
    </location>
</feature>
<keyword evidence="5" id="KW-0418">Kinase</keyword>
<gene>
    <name evidence="11" type="ORF">PPRIM_AZ9-3.1.T0330245</name>
</gene>
<comment type="cofactor">
    <cofactor evidence="1">
        <name>Mg(2+)</name>
        <dbReference type="ChEBI" id="CHEBI:18420"/>
    </cofactor>
</comment>
<dbReference type="InterPro" id="IPR050205">
    <property type="entry name" value="CDPK_Ser/Thr_kinases"/>
</dbReference>
<dbReference type="PROSITE" id="PS50222">
    <property type="entry name" value="EF_HAND_2"/>
    <property type="match status" value="4"/>
</dbReference>
<comment type="caution">
    <text evidence="11">The sequence shown here is derived from an EMBL/GenBank/DDBJ whole genome shotgun (WGS) entry which is preliminary data.</text>
</comment>
<dbReference type="EMBL" id="CAJJDM010000032">
    <property type="protein sequence ID" value="CAD8062641.1"/>
    <property type="molecule type" value="Genomic_DNA"/>
</dbReference>
<protein>
    <recommendedName>
        <fullName evidence="13">Protein kinase domain containing protein</fullName>
    </recommendedName>
</protein>
<dbReference type="PROSITE" id="PS50011">
    <property type="entry name" value="PROTEIN_KINASE_DOM"/>
    <property type="match status" value="1"/>
</dbReference>
<evidence type="ECO:0000259" key="10">
    <source>
        <dbReference type="PROSITE" id="PS50222"/>
    </source>
</evidence>
<evidence type="ECO:0000313" key="12">
    <source>
        <dbReference type="Proteomes" id="UP000688137"/>
    </source>
</evidence>
<evidence type="ECO:0000256" key="1">
    <source>
        <dbReference type="ARBA" id="ARBA00001946"/>
    </source>
</evidence>
<dbReference type="FunFam" id="1.10.238.10:FF:000585">
    <property type="entry name" value="Calcium-dependent protein kinase-a"/>
    <property type="match status" value="1"/>
</dbReference>
<dbReference type="InterPro" id="IPR000719">
    <property type="entry name" value="Prot_kinase_dom"/>
</dbReference>
<keyword evidence="12" id="KW-1185">Reference proteome</keyword>
<evidence type="ECO:0000256" key="2">
    <source>
        <dbReference type="ARBA" id="ARBA00022527"/>
    </source>
</evidence>
<name>A0A8S1L7G3_PARPR</name>
<feature type="domain" description="Protein kinase" evidence="9">
    <location>
        <begin position="1"/>
        <end position="308"/>
    </location>
</feature>
<evidence type="ECO:0000259" key="9">
    <source>
        <dbReference type="PROSITE" id="PS50011"/>
    </source>
</evidence>
<evidence type="ECO:0000256" key="6">
    <source>
        <dbReference type="ARBA" id="ARBA00022840"/>
    </source>
</evidence>
<dbReference type="GO" id="GO:0005524">
    <property type="term" value="F:ATP binding"/>
    <property type="evidence" value="ECO:0007669"/>
    <property type="project" value="UniProtKB-KW"/>
</dbReference>
<dbReference type="PANTHER" id="PTHR24349">
    <property type="entry name" value="SERINE/THREONINE-PROTEIN KINASE"/>
    <property type="match status" value="1"/>
</dbReference>